<sequence length="75" mass="8817">MKKKSPLEYRFISRLKKTIDLFGYISLEAIINGQLKQKTTFNMLDLIKIPKINNIQRIQSPPPESLKKSRDKNQK</sequence>
<reference evidence="1 2" key="1">
    <citation type="submission" date="2017-02" db="EMBL/GenBank/DDBJ databases">
        <authorList>
            <person name="Peterson S.W."/>
        </authorList>
    </citation>
    <scope>NUCLEOTIDE SEQUENCE [LARGE SCALE GENOMIC DNA]</scope>
    <source>
        <strain evidence="2">type strain: NCCB 100098</strain>
    </source>
</reference>
<dbReference type="AlphaFoldDB" id="A0A1T5I570"/>
<accession>A0A1T5I570</accession>
<dbReference type="EMBL" id="FUZI01000014">
    <property type="protein sequence ID" value="SKC34260.1"/>
    <property type="molecule type" value="Genomic_DNA"/>
</dbReference>
<proteinExistence type="predicted"/>
<name>A0A1T5I570_9GAMM</name>
<protein>
    <submittedName>
        <fullName evidence="1">Uncharacterized protein</fullName>
    </submittedName>
</protein>
<gene>
    <name evidence="1" type="ORF">CZ809_03872</name>
</gene>
<dbReference type="RefSeq" id="WP_080159145.1">
    <property type="nucleotide sequence ID" value="NZ_FUZI01000014.1"/>
</dbReference>
<organism evidence="1 2">
    <name type="scientific">Photobacterium piscicola</name>
    <dbReference type="NCBI Taxonomy" id="1378299"/>
    <lineage>
        <taxon>Bacteria</taxon>
        <taxon>Pseudomonadati</taxon>
        <taxon>Pseudomonadota</taxon>
        <taxon>Gammaproteobacteria</taxon>
        <taxon>Vibrionales</taxon>
        <taxon>Vibrionaceae</taxon>
        <taxon>Photobacterium</taxon>
    </lineage>
</organism>
<dbReference type="OrthoDB" id="9974608at2"/>
<evidence type="ECO:0000313" key="1">
    <source>
        <dbReference type="EMBL" id="SKC34260.1"/>
    </source>
</evidence>
<evidence type="ECO:0000313" key="2">
    <source>
        <dbReference type="Proteomes" id="UP000189966"/>
    </source>
</evidence>
<dbReference type="Proteomes" id="UP000189966">
    <property type="component" value="Unassembled WGS sequence"/>
</dbReference>